<evidence type="ECO:0000259" key="6">
    <source>
        <dbReference type="PROSITE" id="PS51677"/>
    </source>
</evidence>
<feature type="signal peptide" evidence="5">
    <location>
        <begin position="1"/>
        <end position="26"/>
    </location>
</feature>
<dbReference type="AlphaFoldDB" id="A0A397T114"/>
<dbReference type="Pfam" id="PF01522">
    <property type="entry name" value="Polysacc_deac_1"/>
    <property type="match status" value="1"/>
</dbReference>
<dbReference type="InterPro" id="IPR050248">
    <property type="entry name" value="Polysacc_deacetylase_ArnD"/>
</dbReference>
<evidence type="ECO:0000313" key="7">
    <source>
        <dbReference type="EMBL" id="RIA88851.1"/>
    </source>
</evidence>
<keyword evidence="2" id="KW-0378">Hydrolase</keyword>
<evidence type="ECO:0000256" key="1">
    <source>
        <dbReference type="ARBA" id="ARBA00022723"/>
    </source>
</evidence>
<comment type="caution">
    <text evidence="7">The sequence shown here is derived from an EMBL/GenBank/DDBJ whole genome shotgun (WGS) entry which is preliminary data.</text>
</comment>
<name>A0A397T114_9GLOM</name>
<feature type="compositionally biased region" description="Gly residues" evidence="3">
    <location>
        <begin position="313"/>
        <end position="323"/>
    </location>
</feature>
<evidence type="ECO:0000256" key="2">
    <source>
        <dbReference type="ARBA" id="ARBA00022801"/>
    </source>
</evidence>
<dbReference type="PANTHER" id="PTHR10587">
    <property type="entry name" value="GLYCOSYL TRANSFERASE-RELATED"/>
    <property type="match status" value="1"/>
</dbReference>
<reference evidence="7 8" key="1">
    <citation type="submission" date="2018-06" db="EMBL/GenBank/DDBJ databases">
        <title>Comparative genomics reveals the genomic features of Rhizophagus irregularis, R. cerebriforme, R. diaphanum and Gigaspora rosea, and their symbiotic lifestyle signature.</title>
        <authorList>
            <person name="Morin E."/>
            <person name="San Clemente H."/>
            <person name="Chen E.C.H."/>
            <person name="De La Providencia I."/>
            <person name="Hainaut M."/>
            <person name="Kuo A."/>
            <person name="Kohler A."/>
            <person name="Murat C."/>
            <person name="Tang N."/>
            <person name="Roy S."/>
            <person name="Loubradou J."/>
            <person name="Henrissat B."/>
            <person name="Grigoriev I.V."/>
            <person name="Corradi N."/>
            <person name="Roux C."/>
            <person name="Martin F.M."/>
        </authorList>
    </citation>
    <scope>NUCLEOTIDE SEQUENCE [LARGE SCALE GENOMIC DNA]</scope>
    <source>
        <strain evidence="7 8">DAOM 227022</strain>
    </source>
</reference>
<evidence type="ECO:0000313" key="8">
    <source>
        <dbReference type="Proteomes" id="UP000265703"/>
    </source>
</evidence>
<sequence>MYTDKLFSAISILLLALTTTTLNVEAQLPGKWPPVDTPPPPVASWTALVDQTKLAKAPIRPPGTPCAPVDTFCVWSCTTCTRPESDFTNCPNKGDWALTYDDGPTTNTLKVLDALNTRGLKATFFAIGSRVIENPQILKQIVDNGHQVGVHTWSHTPLTSQTTEEIIAEVKWTETAIKQAVGLTPKWFRPPQGDFDDRVRGILTQLGYKSAIWNHDTFDWESNSDPTYDLSWIPGNFSIWVQNTTAPTGFASLEHDAFNKSSSMTPVAMDIVLKAKFHPESVSVCTGDKQPYVENVQLPKSNIQGDTTTPTTGGAGAGAGAGAGKGATTGAGAGAGAGTGTTTTSGLPPVLSKSGTASIEKNVLLSIVCGLIMMIFGFAGTVYI</sequence>
<accession>A0A397T114</accession>
<feature type="transmembrane region" description="Helical" evidence="4">
    <location>
        <begin position="363"/>
        <end position="383"/>
    </location>
</feature>
<dbReference type="PROSITE" id="PS51677">
    <property type="entry name" value="NODB"/>
    <property type="match status" value="1"/>
</dbReference>
<dbReference type="GO" id="GO:0005975">
    <property type="term" value="P:carbohydrate metabolic process"/>
    <property type="evidence" value="ECO:0007669"/>
    <property type="project" value="InterPro"/>
</dbReference>
<dbReference type="GO" id="GO:0004099">
    <property type="term" value="F:chitin deacetylase activity"/>
    <property type="evidence" value="ECO:0007669"/>
    <property type="project" value="UniProtKB-ARBA"/>
</dbReference>
<feature type="chain" id="PRO_5017251522" evidence="5">
    <location>
        <begin position="27"/>
        <end position="384"/>
    </location>
</feature>
<keyword evidence="4" id="KW-1133">Transmembrane helix</keyword>
<dbReference type="EMBL" id="QKYT01000244">
    <property type="protein sequence ID" value="RIA88851.1"/>
    <property type="molecule type" value="Genomic_DNA"/>
</dbReference>
<dbReference type="InterPro" id="IPR002509">
    <property type="entry name" value="NODB_dom"/>
</dbReference>
<dbReference type="GO" id="GO:0009272">
    <property type="term" value="P:fungal-type cell wall biogenesis"/>
    <property type="evidence" value="ECO:0007669"/>
    <property type="project" value="UniProtKB-ARBA"/>
</dbReference>
<evidence type="ECO:0000256" key="4">
    <source>
        <dbReference type="SAM" id="Phobius"/>
    </source>
</evidence>
<dbReference type="GO" id="GO:0016020">
    <property type="term" value="C:membrane"/>
    <property type="evidence" value="ECO:0007669"/>
    <property type="project" value="TreeGrafter"/>
</dbReference>
<evidence type="ECO:0000256" key="5">
    <source>
        <dbReference type="SAM" id="SignalP"/>
    </source>
</evidence>
<keyword evidence="5" id="KW-0732">Signal</keyword>
<dbReference type="InterPro" id="IPR011330">
    <property type="entry name" value="Glyco_hydro/deAcase_b/a-brl"/>
</dbReference>
<organism evidence="7 8">
    <name type="scientific">Glomus cerebriforme</name>
    <dbReference type="NCBI Taxonomy" id="658196"/>
    <lineage>
        <taxon>Eukaryota</taxon>
        <taxon>Fungi</taxon>
        <taxon>Fungi incertae sedis</taxon>
        <taxon>Mucoromycota</taxon>
        <taxon>Glomeromycotina</taxon>
        <taxon>Glomeromycetes</taxon>
        <taxon>Glomerales</taxon>
        <taxon>Glomeraceae</taxon>
        <taxon>Glomus</taxon>
    </lineage>
</organism>
<dbReference type="SUPFAM" id="SSF88713">
    <property type="entry name" value="Glycoside hydrolase/deacetylase"/>
    <property type="match status" value="1"/>
</dbReference>
<dbReference type="GO" id="GO:0046872">
    <property type="term" value="F:metal ion binding"/>
    <property type="evidence" value="ECO:0007669"/>
    <property type="project" value="UniProtKB-KW"/>
</dbReference>
<keyword evidence="1" id="KW-0479">Metal-binding</keyword>
<keyword evidence="8" id="KW-1185">Reference proteome</keyword>
<keyword evidence="4" id="KW-0472">Membrane</keyword>
<dbReference type="Gene3D" id="3.20.20.370">
    <property type="entry name" value="Glycoside hydrolase/deacetylase"/>
    <property type="match status" value="1"/>
</dbReference>
<protein>
    <submittedName>
        <fullName evidence="7">Carbohydrate Esterase Family 4 protein</fullName>
    </submittedName>
</protein>
<gene>
    <name evidence="7" type="ORF">C1645_877120</name>
</gene>
<dbReference type="Proteomes" id="UP000265703">
    <property type="component" value="Unassembled WGS sequence"/>
</dbReference>
<proteinExistence type="predicted"/>
<keyword evidence="4" id="KW-0812">Transmembrane</keyword>
<feature type="region of interest" description="Disordered" evidence="3">
    <location>
        <begin position="296"/>
        <end position="323"/>
    </location>
</feature>
<dbReference type="PANTHER" id="PTHR10587:SF133">
    <property type="entry name" value="CHITIN DEACETYLASE 1-RELATED"/>
    <property type="match status" value="1"/>
</dbReference>
<evidence type="ECO:0000256" key="3">
    <source>
        <dbReference type="SAM" id="MobiDB-lite"/>
    </source>
</evidence>
<dbReference type="OrthoDB" id="407355at2759"/>
<feature type="domain" description="NodB homology" evidence="6">
    <location>
        <begin position="94"/>
        <end position="285"/>
    </location>
</feature>